<keyword evidence="2" id="KW-1185">Reference proteome</keyword>
<gene>
    <name evidence="1" type="ORF">UCMB321_3084</name>
</gene>
<evidence type="ECO:0000313" key="2">
    <source>
        <dbReference type="Proteomes" id="UP000031535"/>
    </source>
</evidence>
<dbReference type="AlphaFoldDB" id="A0A0C2EBB1"/>
<dbReference type="EMBL" id="JXDG01000040">
    <property type="protein sequence ID" value="KIH83134.1"/>
    <property type="molecule type" value="Genomic_DNA"/>
</dbReference>
<organism evidence="1 2">
    <name type="scientific">Pseudomonas batumici</name>
    <dbReference type="NCBI Taxonomy" id="226910"/>
    <lineage>
        <taxon>Bacteria</taxon>
        <taxon>Pseudomonadati</taxon>
        <taxon>Pseudomonadota</taxon>
        <taxon>Gammaproteobacteria</taxon>
        <taxon>Pseudomonadales</taxon>
        <taxon>Pseudomonadaceae</taxon>
        <taxon>Pseudomonas</taxon>
    </lineage>
</organism>
<dbReference type="Proteomes" id="UP000031535">
    <property type="component" value="Unassembled WGS sequence"/>
</dbReference>
<protein>
    <submittedName>
        <fullName evidence="1">Uncharacterized protein</fullName>
    </submittedName>
</protein>
<evidence type="ECO:0000313" key="1">
    <source>
        <dbReference type="EMBL" id="KIH83134.1"/>
    </source>
</evidence>
<sequence length="51" mass="5781">MTGNAGGPSLVYPHPYRLDGVSQRELVFMQFFEQVRQLRVGWHGNISSGEM</sequence>
<dbReference type="PATRIC" id="fig|226910.6.peg.3073"/>
<name>A0A0C2EBB1_9PSED</name>
<comment type="caution">
    <text evidence="1">The sequence shown here is derived from an EMBL/GenBank/DDBJ whole genome shotgun (WGS) entry which is preliminary data.</text>
</comment>
<reference evidence="1 2" key="1">
    <citation type="submission" date="2015-01" db="EMBL/GenBank/DDBJ databases">
        <title>Complete genome of Pseudomonas batumici UCM B-321 producer of the batumin antibiotic with strong antistaphilococcal and potential anticancer activity.</title>
        <authorList>
            <person name="Klochko V.V."/>
            <person name="Zelena L.B."/>
            <person name="Elena K.A."/>
            <person name="Reva O.N."/>
        </authorList>
    </citation>
    <scope>NUCLEOTIDE SEQUENCE [LARGE SCALE GENOMIC DNA]</scope>
    <source>
        <strain evidence="1 2">UCM B-321</strain>
    </source>
</reference>
<proteinExistence type="predicted"/>
<accession>A0A0C2EBB1</accession>